<dbReference type="Pfam" id="PF08240">
    <property type="entry name" value="ADH_N"/>
    <property type="match status" value="1"/>
</dbReference>
<dbReference type="SUPFAM" id="SSF51735">
    <property type="entry name" value="NAD(P)-binding Rossmann-fold domains"/>
    <property type="match status" value="1"/>
</dbReference>
<accession>A0A9W9WI63</accession>
<dbReference type="InterPro" id="IPR011032">
    <property type="entry name" value="GroES-like_sf"/>
</dbReference>
<keyword evidence="5" id="KW-1185">Reference proteome</keyword>
<evidence type="ECO:0000256" key="1">
    <source>
        <dbReference type="ARBA" id="ARBA00008072"/>
    </source>
</evidence>
<dbReference type="InterPro" id="IPR047122">
    <property type="entry name" value="Trans-enoyl_RdTase-like"/>
</dbReference>
<evidence type="ECO:0000259" key="3">
    <source>
        <dbReference type="SMART" id="SM00829"/>
    </source>
</evidence>
<comment type="caution">
    <text evidence="4">The sequence shown here is derived from an EMBL/GenBank/DDBJ whole genome shotgun (WGS) entry which is preliminary data.</text>
</comment>
<evidence type="ECO:0000256" key="2">
    <source>
        <dbReference type="ARBA" id="ARBA00023002"/>
    </source>
</evidence>
<gene>
    <name evidence="4" type="ORF">N7530_009275</name>
</gene>
<name>A0A9W9WI63_9EURO</name>
<proteinExistence type="inferred from homology"/>
<keyword evidence="2" id="KW-0560">Oxidoreductase</keyword>
<dbReference type="SMART" id="SM00829">
    <property type="entry name" value="PKS_ER"/>
    <property type="match status" value="1"/>
</dbReference>
<comment type="similarity">
    <text evidence="1">Belongs to the zinc-containing alcohol dehydrogenase family.</text>
</comment>
<dbReference type="Gene3D" id="3.40.50.720">
    <property type="entry name" value="NAD(P)-binding Rossmann-like Domain"/>
    <property type="match status" value="1"/>
</dbReference>
<dbReference type="AlphaFoldDB" id="A0A9W9WI63"/>
<dbReference type="GO" id="GO:0016651">
    <property type="term" value="F:oxidoreductase activity, acting on NAD(P)H"/>
    <property type="evidence" value="ECO:0007669"/>
    <property type="project" value="InterPro"/>
</dbReference>
<dbReference type="InterPro" id="IPR013154">
    <property type="entry name" value="ADH-like_N"/>
</dbReference>
<feature type="domain" description="Enoyl reductase (ER)" evidence="3">
    <location>
        <begin position="53"/>
        <end position="310"/>
    </location>
</feature>
<protein>
    <recommendedName>
        <fullName evidence="3">Enoyl reductase (ER) domain-containing protein</fullName>
    </recommendedName>
</protein>
<dbReference type="PANTHER" id="PTHR45348:SF2">
    <property type="entry name" value="ZINC-TYPE ALCOHOL DEHYDROGENASE-LIKE PROTEIN C2E1P3.01"/>
    <property type="match status" value="1"/>
</dbReference>
<dbReference type="PANTHER" id="PTHR45348">
    <property type="entry name" value="HYPOTHETICAL OXIDOREDUCTASE (EUROFUNG)"/>
    <property type="match status" value="1"/>
</dbReference>
<sequence length="419" mass="44967">MASNQDISNQDILNQGISDHDILNQDVSDQDVSMEDVSDAFTPSNRAAWLTGRSARPLMVGAAPYTPPSAHQIVVKNGAVAVNTVECTKQLEGNMMYPRIKYPFVLGNDCAGEVVQVGDMVSRFKVGDRVLAHALSMDPAVNKSSEGAFQHYTVIKDNMAATIPDWLSFEEACVIPLGFSTAATALFHEDYLNLNRPGVPLGTSPDWLPEVVLVWGASTSVGCNAIQLAAAAGYEVIATCAPNNFQYVTNLGASAVFDNRDVFSVFSIIELCHHKRVVGAIAIGKNSTEPCMTILARSIGSKSIGSKLVARAKFPFPESIPTTIFQKVRSMAASVRSNLRIKIWSKRCGVKTKFISDTSAAHTEIGAMAYNQFLPGALATGVFVAAPKPRVVGKGLDRIQSAMDCHMRGVSAQKVVVSL</sequence>
<organism evidence="4 5">
    <name type="scientific">Penicillium desertorum</name>
    <dbReference type="NCBI Taxonomy" id="1303715"/>
    <lineage>
        <taxon>Eukaryota</taxon>
        <taxon>Fungi</taxon>
        <taxon>Dikarya</taxon>
        <taxon>Ascomycota</taxon>
        <taxon>Pezizomycotina</taxon>
        <taxon>Eurotiomycetes</taxon>
        <taxon>Eurotiomycetidae</taxon>
        <taxon>Eurotiales</taxon>
        <taxon>Aspergillaceae</taxon>
        <taxon>Penicillium</taxon>
    </lineage>
</organism>
<evidence type="ECO:0000313" key="5">
    <source>
        <dbReference type="Proteomes" id="UP001147760"/>
    </source>
</evidence>
<reference evidence="4" key="1">
    <citation type="submission" date="2022-12" db="EMBL/GenBank/DDBJ databases">
        <authorList>
            <person name="Petersen C."/>
        </authorList>
    </citation>
    <scope>NUCLEOTIDE SEQUENCE</scope>
    <source>
        <strain evidence="4">IBT 17660</strain>
    </source>
</reference>
<dbReference type="CDD" id="cd08249">
    <property type="entry name" value="enoyl_reductase_like"/>
    <property type="match status" value="1"/>
</dbReference>
<dbReference type="InterPro" id="IPR020843">
    <property type="entry name" value="ER"/>
</dbReference>
<dbReference type="EMBL" id="JAPWDO010000006">
    <property type="protein sequence ID" value="KAJ5465488.1"/>
    <property type="molecule type" value="Genomic_DNA"/>
</dbReference>
<dbReference type="Gene3D" id="3.90.180.10">
    <property type="entry name" value="Medium-chain alcohol dehydrogenases, catalytic domain"/>
    <property type="match status" value="1"/>
</dbReference>
<dbReference type="OrthoDB" id="48317at2759"/>
<reference evidence="4" key="2">
    <citation type="journal article" date="2023" name="IMA Fungus">
        <title>Comparative genomic study of the Penicillium genus elucidates a diverse pangenome and 15 lateral gene transfer events.</title>
        <authorList>
            <person name="Petersen C."/>
            <person name="Sorensen T."/>
            <person name="Nielsen M.R."/>
            <person name="Sondergaard T.E."/>
            <person name="Sorensen J.L."/>
            <person name="Fitzpatrick D.A."/>
            <person name="Frisvad J.C."/>
            <person name="Nielsen K.L."/>
        </authorList>
    </citation>
    <scope>NUCLEOTIDE SEQUENCE</scope>
    <source>
        <strain evidence="4">IBT 17660</strain>
    </source>
</reference>
<dbReference type="InterPro" id="IPR036291">
    <property type="entry name" value="NAD(P)-bd_dom_sf"/>
</dbReference>
<dbReference type="SUPFAM" id="SSF50129">
    <property type="entry name" value="GroES-like"/>
    <property type="match status" value="1"/>
</dbReference>
<evidence type="ECO:0000313" key="4">
    <source>
        <dbReference type="EMBL" id="KAJ5465488.1"/>
    </source>
</evidence>
<dbReference type="Proteomes" id="UP001147760">
    <property type="component" value="Unassembled WGS sequence"/>
</dbReference>